<name>A0ABX1KCY0_9MICO</name>
<dbReference type="PANTHER" id="PTHR38011:SF11">
    <property type="entry name" value="2,5-DIAMINO-6-RIBOSYLAMINO-4(3H)-PYRIMIDINONE 5'-PHOSPHATE REDUCTASE"/>
    <property type="match status" value="1"/>
</dbReference>
<dbReference type="SUPFAM" id="SSF53597">
    <property type="entry name" value="Dihydrofolate reductase-like"/>
    <property type="match status" value="1"/>
</dbReference>
<dbReference type="Gene3D" id="3.40.430.10">
    <property type="entry name" value="Dihydrofolate Reductase, subunit A"/>
    <property type="match status" value="1"/>
</dbReference>
<evidence type="ECO:0000313" key="1">
    <source>
        <dbReference type="EMBL" id="NLP84897.1"/>
    </source>
</evidence>
<protein>
    <submittedName>
        <fullName evidence="1">Dihydrofolate reductase</fullName>
    </submittedName>
</protein>
<proteinExistence type="predicted"/>
<dbReference type="InterPro" id="IPR024072">
    <property type="entry name" value="DHFR-like_dom_sf"/>
</dbReference>
<dbReference type="PANTHER" id="PTHR38011">
    <property type="entry name" value="DIHYDROFOLATE REDUCTASE FAMILY PROTEIN (AFU_ORTHOLOGUE AFUA_8G06820)"/>
    <property type="match status" value="1"/>
</dbReference>
<comment type="caution">
    <text evidence="1">The sequence shown here is derived from an EMBL/GenBank/DDBJ whole genome shotgun (WGS) entry which is preliminary data.</text>
</comment>
<organism evidence="1 2">
    <name type="scientific">Microbacterium salsuginis</name>
    <dbReference type="NCBI Taxonomy" id="2722803"/>
    <lineage>
        <taxon>Bacteria</taxon>
        <taxon>Bacillati</taxon>
        <taxon>Actinomycetota</taxon>
        <taxon>Actinomycetes</taxon>
        <taxon>Micrococcales</taxon>
        <taxon>Microbacteriaceae</taxon>
        <taxon>Microbacterium</taxon>
    </lineage>
</organism>
<accession>A0ABX1KCY0</accession>
<keyword evidence="2" id="KW-1185">Reference proteome</keyword>
<sequence length="190" mass="20933">MRELTYYIGMTLDGFIAGPHDEVDFYPLADDHSAHMNDAYPEVLPTHVRRAVGLDDVPNRGFDTIVMGRRTYDPALEIGITSPYAHLRQIVVSRSLEASPDPAVELVRDDPRGRIRELKAEDGLGIYLAGGGRLAGELLPEIDRLIVKKYPVVAGSGIPAFAADFAPVQFALDEALTFSNGCAVLRYHRR</sequence>
<reference evidence="1 2" key="1">
    <citation type="submission" date="2020-04" db="EMBL/GenBank/DDBJ databases">
        <title>CFH 90308 Microbacterium sp.</title>
        <authorList>
            <person name="Nie G."/>
            <person name="Ming H."/>
            <person name="Xia T."/>
        </authorList>
    </citation>
    <scope>NUCLEOTIDE SEQUENCE [LARGE SCALE GENOMIC DNA]</scope>
    <source>
        <strain evidence="1 2">CFH 90308</strain>
    </source>
</reference>
<evidence type="ECO:0000313" key="2">
    <source>
        <dbReference type="Proteomes" id="UP001429745"/>
    </source>
</evidence>
<dbReference type="InterPro" id="IPR050765">
    <property type="entry name" value="Riboflavin_Biosynth_HTPR"/>
</dbReference>
<dbReference type="Proteomes" id="UP001429745">
    <property type="component" value="Unassembled WGS sequence"/>
</dbReference>
<gene>
    <name evidence="1" type="ORF">HF576_13670</name>
</gene>
<dbReference type="RefSeq" id="WP_168913354.1">
    <property type="nucleotide sequence ID" value="NZ_JABACI010000004.1"/>
</dbReference>
<dbReference type="EMBL" id="JABACI010000004">
    <property type="protein sequence ID" value="NLP84897.1"/>
    <property type="molecule type" value="Genomic_DNA"/>
</dbReference>